<dbReference type="CDD" id="cd07302">
    <property type="entry name" value="CHD"/>
    <property type="match status" value="1"/>
</dbReference>
<evidence type="ECO:0000259" key="2">
    <source>
        <dbReference type="PROSITE" id="PS50125"/>
    </source>
</evidence>
<dbReference type="EMBL" id="JBHSBU010000001">
    <property type="protein sequence ID" value="MFC4158930.1"/>
    <property type="molecule type" value="Genomic_DNA"/>
</dbReference>
<feature type="domain" description="Guanylate cyclase" evidence="2">
    <location>
        <begin position="414"/>
        <end position="546"/>
    </location>
</feature>
<reference evidence="4" key="1">
    <citation type="journal article" date="2019" name="Int. J. Syst. Evol. Microbiol.">
        <title>The Global Catalogue of Microorganisms (GCM) 10K type strain sequencing project: providing services to taxonomists for standard genome sequencing and annotation.</title>
        <authorList>
            <consortium name="The Broad Institute Genomics Platform"/>
            <consortium name="The Broad Institute Genome Sequencing Center for Infectious Disease"/>
            <person name="Wu L."/>
            <person name="Ma J."/>
        </authorList>
    </citation>
    <scope>NUCLEOTIDE SEQUENCE [LARGE SCALE GENOMIC DNA]</scope>
    <source>
        <strain evidence="4">LMG 29894</strain>
    </source>
</reference>
<proteinExistence type="predicted"/>
<keyword evidence="1" id="KW-0472">Membrane</keyword>
<feature type="transmembrane region" description="Helical" evidence="1">
    <location>
        <begin position="352"/>
        <end position="372"/>
    </location>
</feature>
<evidence type="ECO:0000313" key="4">
    <source>
        <dbReference type="Proteomes" id="UP001595791"/>
    </source>
</evidence>
<dbReference type="Gene3D" id="3.30.70.1230">
    <property type="entry name" value="Nucleotide cyclase"/>
    <property type="match status" value="1"/>
</dbReference>
<keyword evidence="1" id="KW-0812">Transmembrane</keyword>
<dbReference type="InterPro" id="IPR007890">
    <property type="entry name" value="CHASE2"/>
</dbReference>
<dbReference type="Pfam" id="PF05226">
    <property type="entry name" value="CHASE2"/>
    <property type="match status" value="1"/>
</dbReference>
<gene>
    <name evidence="3" type="ORF">ACFOW7_06105</name>
</gene>
<sequence length="662" mass="73122">MTRAHSRRRWRSVIVMALTLSLAFGLVGGHRFWYWIEYRWFDFLTVQTAPHAATLPIVVIGIDDASLAALQQRWPWPREIHARLIDKLAAAGVSVVAFDVIFDQPTDPANDAALAESIRQAGNVVLAANPYRQETAFGLLSGIAEPLPILRQAGARVGLVAVEMELDRGVRRLPNRDDAFWRRIVEGLRRANPSMAPPPPLPERPLLRYLGPDHSFPYLPYHQVLDTDIEPLREALAGSLVLIGRDTRATGELGAAQTDMFYTPFTAYTGRDTPGVEIHATAVDNALRGVAIGEVPWQARLALLLVAMGLGTLLLSRFHGWWSLGATLGLAGGALGLSYALFIWLGLWLPPLGAVTALALFYVARAVDAFVVEQRQKQRIKRIFSLYVPAAVAERLAQQEEESLALGGEQRELTLMFTDLADFTSAAELLTPQQTARLLNVYFGGMTEAIFEHQGTVDKFIGDAVMAFWGAPLPDTHHADHAVAAARAMLEAEAVINARLSDEGLPPVSTRIGIHTGEAVVGNMGAPKRFNYTALGDTVNLAARLEGLNKRYGSRLLVSGATVARLRDKSGLRLVERVRVKGKQETVEVYTPCPDPWLVEQSAFALDYYCWQDWDKAEQIWNEIVLRYPDDLVGLRYLARISELRFNPPAEGWDGAESMSEK</sequence>
<dbReference type="PROSITE" id="PS50125">
    <property type="entry name" value="GUANYLATE_CYCLASE_2"/>
    <property type="match status" value="1"/>
</dbReference>
<dbReference type="InterPro" id="IPR050697">
    <property type="entry name" value="Adenylyl/Guanylyl_Cyclase_3/4"/>
</dbReference>
<evidence type="ECO:0000313" key="3">
    <source>
        <dbReference type="EMBL" id="MFC4158930.1"/>
    </source>
</evidence>
<evidence type="ECO:0000256" key="1">
    <source>
        <dbReference type="SAM" id="Phobius"/>
    </source>
</evidence>
<dbReference type="SMART" id="SM00044">
    <property type="entry name" value="CYCc"/>
    <property type="match status" value="1"/>
</dbReference>
<dbReference type="SUPFAM" id="SSF55073">
    <property type="entry name" value="Nucleotide cyclase"/>
    <property type="match status" value="1"/>
</dbReference>
<dbReference type="InterPro" id="IPR029787">
    <property type="entry name" value="Nucleotide_cyclase"/>
</dbReference>
<feature type="transmembrane region" description="Helical" evidence="1">
    <location>
        <begin position="322"/>
        <end position="346"/>
    </location>
</feature>
<dbReference type="Pfam" id="PF00211">
    <property type="entry name" value="Guanylate_cyc"/>
    <property type="match status" value="1"/>
</dbReference>
<name>A0ABV8MNV9_9NEIS</name>
<organism evidence="3 4">
    <name type="scientific">Chitinimonas lacunae</name>
    <dbReference type="NCBI Taxonomy" id="1963018"/>
    <lineage>
        <taxon>Bacteria</taxon>
        <taxon>Pseudomonadati</taxon>
        <taxon>Pseudomonadota</taxon>
        <taxon>Betaproteobacteria</taxon>
        <taxon>Neisseriales</taxon>
        <taxon>Chitinibacteraceae</taxon>
        <taxon>Chitinimonas</taxon>
    </lineage>
</organism>
<dbReference type="InterPro" id="IPR001054">
    <property type="entry name" value="A/G_cyclase"/>
</dbReference>
<dbReference type="PANTHER" id="PTHR43081:SF1">
    <property type="entry name" value="ADENYLATE CYCLASE, TERMINAL-DIFFERENTIATION SPECIFIC"/>
    <property type="match status" value="1"/>
</dbReference>
<keyword evidence="4" id="KW-1185">Reference proteome</keyword>
<dbReference type="SMART" id="SM01080">
    <property type="entry name" value="CHASE2"/>
    <property type="match status" value="1"/>
</dbReference>
<accession>A0ABV8MNV9</accession>
<dbReference type="PANTHER" id="PTHR43081">
    <property type="entry name" value="ADENYLATE CYCLASE, TERMINAL-DIFFERENTIATION SPECIFIC-RELATED"/>
    <property type="match status" value="1"/>
</dbReference>
<protein>
    <submittedName>
        <fullName evidence="3">CHASE2 domain-containing protein</fullName>
    </submittedName>
</protein>
<keyword evidence="1" id="KW-1133">Transmembrane helix</keyword>
<dbReference type="Proteomes" id="UP001595791">
    <property type="component" value="Unassembled WGS sequence"/>
</dbReference>
<dbReference type="RefSeq" id="WP_378162133.1">
    <property type="nucleotide sequence ID" value="NZ_JBHSBU010000001.1"/>
</dbReference>
<comment type="caution">
    <text evidence="3">The sequence shown here is derived from an EMBL/GenBank/DDBJ whole genome shotgun (WGS) entry which is preliminary data.</text>
</comment>